<evidence type="ECO:0000259" key="7">
    <source>
        <dbReference type="Pfam" id="PF01702"/>
    </source>
</evidence>
<dbReference type="SUPFAM" id="SSF51713">
    <property type="entry name" value="tRNA-guanine transglycosylase"/>
    <property type="match status" value="1"/>
</dbReference>
<dbReference type="RefSeq" id="WP_013330016.1">
    <property type="nucleotide sequence ID" value="NC_014507.1"/>
</dbReference>
<dbReference type="GO" id="GO:0002099">
    <property type="term" value="P:tRNA wobble guanine modification"/>
    <property type="evidence" value="ECO:0007669"/>
    <property type="project" value="TreeGrafter"/>
</dbReference>
<dbReference type="NCBIfam" id="TIGR00432">
    <property type="entry name" value="arcsn_tRNA_tgt"/>
    <property type="match status" value="1"/>
</dbReference>
<keyword evidence="2 6" id="KW-0808">Transferase</keyword>
<dbReference type="InterPro" id="IPR002616">
    <property type="entry name" value="tRNA_ribo_trans-like"/>
</dbReference>
<evidence type="ECO:0000256" key="4">
    <source>
        <dbReference type="ARBA" id="ARBA00022723"/>
    </source>
</evidence>
<dbReference type="GO" id="GO:0008270">
    <property type="term" value="F:zinc ion binding"/>
    <property type="evidence" value="ECO:0007669"/>
    <property type="project" value="UniProtKB-UniRule"/>
</dbReference>
<dbReference type="OrthoDB" id="6871at2157"/>
<feature type="active site" description="Nucleophile" evidence="6">
    <location>
        <position position="90"/>
    </location>
</feature>
<evidence type="ECO:0000256" key="5">
    <source>
        <dbReference type="ARBA" id="ARBA00022833"/>
    </source>
</evidence>
<evidence type="ECO:0000256" key="1">
    <source>
        <dbReference type="ARBA" id="ARBA00022676"/>
    </source>
</evidence>
<proteinExistence type="inferred from homology"/>
<dbReference type="PANTHER" id="PTHR46499:SF1">
    <property type="entry name" value="QUEUINE TRNA-RIBOSYLTRANSFERASE"/>
    <property type="match status" value="1"/>
</dbReference>
<protein>
    <recommendedName>
        <fullName evidence="6">tRNA-guanine(15) transglycosylase</fullName>
        <ecNumber evidence="6">2.4.2.48</ecNumber>
    </recommendedName>
    <alternativeName>
        <fullName evidence="6">7-cyano-7-deazaguanine tRNA-ribosyltransferase</fullName>
    </alternativeName>
    <alternativeName>
        <fullName evidence="6">Archaeal tRNA-guanine transglycosylase</fullName>
    </alternativeName>
</protein>
<evidence type="ECO:0000313" key="9">
    <source>
        <dbReference type="Proteomes" id="UP000006565"/>
    </source>
</evidence>
<name>E1RJV5_METP4</name>
<keyword evidence="9" id="KW-1185">Reference proteome</keyword>
<comment type="pathway">
    <text evidence="6">tRNA modification; archaeosine-tRNA biosynthesis.</text>
</comment>
<dbReference type="GeneID" id="9744573"/>
<feature type="binding site" evidence="6">
    <location>
        <position position="277"/>
    </location>
    <ligand>
        <name>Zn(2+)</name>
        <dbReference type="ChEBI" id="CHEBI:29105"/>
    </ligand>
</feature>
<dbReference type="PANTHER" id="PTHR46499">
    <property type="entry name" value="QUEUINE TRNA-RIBOSYLTRANSFERASE"/>
    <property type="match status" value="1"/>
</dbReference>
<dbReference type="AlphaFoldDB" id="E1RJV5"/>
<dbReference type="InterPro" id="IPR004804">
    <property type="entry name" value="TgtA"/>
</dbReference>
<dbReference type="NCBIfam" id="TIGR00449">
    <property type="entry name" value="tgt_general"/>
    <property type="match status" value="1"/>
</dbReference>
<evidence type="ECO:0000256" key="3">
    <source>
        <dbReference type="ARBA" id="ARBA00022694"/>
    </source>
</evidence>
<feature type="binding site" evidence="6">
    <location>
        <position position="125"/>
    </location>
    <ligand>
        <name>substrate</name>
    </ligand>
</feature>
<keyword evidence="3 6" id="KW-0819">tRNA processing</keyword>
<evidence type="ECO:0000313" key="8">
    <source>
        <dbReference type="EMBL" id="ADN36839.1"/>
    </source>
</evidence>
<evidence type="ECO:0000256" key="2">
    <source>
        <dbReference type="ARBA" id="ARBA00022679"/>
    </source>
</evidence>
<organism evidence="8 9">
    <name type="scientific">Methanolacinia petrolearia (strain DSM 11571 / OCM 486 / SEBR 4847)</name>
    <name type="common">Methanoplanus petrolearius</name>
    <dbReference type="NCBI Taxonomy" id="679926"/>
    <lineage>
        <taxon>Archaea</taxon>
        <taxon>Methanobacteriati</taxon>
        <taxon>Methanobacteriota</taxon>
        <taxon>Stenosarchaea group</taxon>
        <taxon>Methanomicrobia</taxon>
        <taxon>Methanomicrobiales</taxon>
        <taxon>Methanomicrobiaceae</taxon>
        <taxon>Methanolacinia</taxon>
    </lineage>
</organism>
<dbReference type="Gene3D" id="3.20.20.105">
    <property type="entry name" value="Queuine tRNA-ribosyltransferase-like"/>
    <property type="match status" value="1"/>
</dbReference>
<dbReference type="GO" id="GO:0016763">
    <property type="term" value="F:pentosyltransferase activity"/>
    <property type="evidence" value="ECO:0007669"/>
    <property type="project" value="UniProtKB-UniRule"/>
</dbReference>
<dbReference type="HAMAP" id="MF_01634">
    <property type="entry name" value="TgtA_arch"/>
    <property type="match status" value="1"/>
</dbReference>
<dbReference type="Proteomes" id="UP000006565">
    <property type="component" value="Chromosome"/>
</dbReference>
<dbReference type="InterPro" id="IPR036511">
    <property type="entry name" value="TGT-like_sf"/>
</dbReference>
<feature type="domain" description="tRNA-guanine(15) transglycosylase-like" evidence="7">
    <location>
        <begin position="14"/>
        <end position="334"/>
    </location>
</feature>
<sequence length="490" mass="55107">MAINFEITQKDIMGRLGKLRVGDKTIKTPLLLPVINPHIQIITPSELEKMGVEALITNAYIFSKSSEFRERALNEGLHSVLGFSGVIMTDSGAFQQSVYGDVDFSNSETVAFQRAIGSEIIVPMDIASPPDRTHEEAEDELNITMQRIREALQIIDDGHLAAPVQGGIHTDLRKRAGHEVSELNNIFCPIGAVVPLMESYRYKDLVKVVMAAKSTMSPSACVHLFGAGHPSMFALAAAMGCDVFDSAAYALYAREDRYMTPQGSYKLAELNELPCACEVCRTHTAEELKKSEDKERLLALHNMHVTLAEIARIRQAILEGTLWELVDERCRNHPRLYDGYLELLKYKDQLEKSDRITKRRFFYRGKESYMRTEVTAYHRNLSRIDTGDKALILIDGKDGKKTGQEDAGEVLLFKPPFGPYPPELKETFPVGQSEMPETDEDMFRSGCRGLKVLVESNPNTKFTIFGGEEFRHVIDDELAELKEKGRFSYV</sequence>
<gene>
    <name evidence="6" type="primary">tgtA</name>
    <name evidence="8" type="ordered locus">Mpet_2091</name>
</gene>
<dbReference type="SUPFAM" id="SSF88802">
    <property type="entry name" value="Pre-PUA domain"/>
    <property type="match status" value="1"/>
</dbReference>
<feature type="binding site" evidence="6">
    <location>
        <position position="275"/>
    </location>
    <ligand>
        <name>Zn(2+)</name>
        <dbReference type="ChEBI" id="CHEBI:29105"/>
    </ligand>
</feature>
<comment type="catalytic activity">
    <reaction evidence="6">
        <text>guanosine(15) in tRNA + 7-cyano-7-carbaguanine = 7-cyano-7-carbaguanosine(15) in tRNA + guanine</text>
        <dbReference type="Rhea" id="RHEA:43164"/>
        <dbReference type="Rhea" id="RHEA-COMP:10371"/>
        <dbReference type="Rhea" id="RHEA-COMP:10372"/>
        <dbReference type="ChEBI" id="CHEBI:16235"/>
        <dbReference type="ChEBI" id="CHEBI:45075"/>
        <dbReference type="ChEBI" id="CHEBI:74269"/>
        <dbReference type="ChEBI" id="CHEBI:82850"/>
        <dbReference type="EC" id="2.4.2.48"/>
    </reaction>
</comment>
<dbReference type="HOGENOM" id="CLU_030083_0_0_2"/>
<comment type="similarity">
    <text evidence="6">Belongs to the archaeosine tRNA-ribosyltransferase family.</text>
</comment>
<feature type="binding site" evidence="6">
    <location>
        <position position="192"/>
    </location>
    <ligand>
        <name>substrate</name>
    </ligand>
</feature>
<reference evidence="8 9" key="1">
    <citation type="journal article" date="2010" name="Stand. Genomic Sci.">
        <title>Complete genome sequence of Methanoplanus petrolearius type strain (SEBR 4847).</title>
        <authorList>
            <person name="Brambilla E."/>
            <person name="Djao O.D."/>
            <person name="Daligault H."/>
            <person name="Lapidus A."/>
            <person name="Lucas S."/>
            <person name="Hammon N."/>
            <person name="Nolan M."/>
            <person name="Tice H."/>
            <person name="Cheng J.F."/>
            <person name="Han C."/>
            <person name="Tapia R."/>
            <person name="Goodwin L."/>
            <person name="Pitluck S."/>
            <person name="Liolios K."/>
            <person name="Ivanova N."/>
            <person name="Mavromatis K."/>
            <person name="Mikhailova N."/>
            <person name="Pati A."/>
            <person name="Chen A."/>
            <person name="Palaniappan K."/>
            <person name="Land M."/>
            <person name="Hauser L."/>
            <person name="Chang Y.J."/>
            <person name="Jeffries C.D."/>
            <person name="Rohde M."/>
            <person name="Spring S."/>
            <person name="Sikorski J."/>
            <person name="Goker M."/>
            <person name="Woyke T."/>
            <person name="Bristow J."/>
            <person name="Eisen J.A."/>
            <person name="Markowitz V."/>
            <person name="Hugenholtz P."/>
            <person name="Kyrpides N.C."/>
            <person name="Klenk H.P."/>
        </authorList>
    </citation>
    <scope>NUCLEOTIDE SEQUENCE [LARGE SCALE GENOMIC DNA]</scope>
    <source>
        <strain evidence="9">DSM 11571 / OCM 486 / SEBR 4847</strain>
    </source>
</reference>
<dbReference type="InterPro" id="IPR050076">
    <property type="entry name" value="ArchSynthase1/Queuine_TRR"/>
</dbReference>
<accession>E1RJV5</accession>
<dbReference type="eggNOG" id="arCOG00989">
    <property type="taxonomic scope" value="Archaea"/>
</dbReference>
<dbReference type="KEGG" id="mpi:Mpet_2091"/>
<dbReference type="STRING" id="679926.Mpet_2091"/>
<dbReference type="GO" id="GO:0005737">
    <property type="term" value="C:cytoplasm"/>
    <property type="evidence" value="ECO:0007669"/>
    <property type="project" value="TreeGrafter"/>
</dbReference>
<evidence type="ECO:0000256" key="6">
    <source>
        <dbReference type="HAMAP-Rule" id="MF_01634"/>
    </source>
</evidence>
<keyword evidence="1 6" id="KW-0328">Glycosyltransferase</keyword>
<feature type="binding site" evidence="6">
    <location>
        <position position="280"/>
    </location>
    <ligand>
        <name>Zn(2+)</name>
        <dbReference type="ChEBI" id="CHEBI:29105"/>
    </ligand>
</feature>
<dbReference type="UniPathway" id="UPA00393"/>
<dbReference type="Pfam" id="PF01702">
    <property type="entry name" value="TGT"/>
    <property type="match status" value="1"/>
</dbReference>
<dbReference type="EMBL" id="CP002117">
    <property type="protein sequence ID" value="ADN36839.1"/>
    <property type="molecule type" value="Genomic_DNA"/>
</dbReference>
<comment type="cofactor">
    <cofactor evidence="6">
        <name>Zn(2+)</name>
        <dbReference type="ChEBI" id="CHEBI:29105"/>
    </cofactor>
    <text evidence="6">Binds 1 zinc ion per subunit.</text>
</comment>
<dbReference type="EC" id="2.4.2.48" evidence="6"/>
<comment type="function">
    <text evidence="6">Exchanges the guanine residue with 7-cyano-7-deazaguanine (preQ0) at position 15 in the dihydrouridine loop (D-loop) of archaeal tRNAs.</text>
</comment>
<keyword evidence="4 6" id="KW-0479">Metal-binding</keyword>
<keyword evidence="5 6" id="KW-0862">Zinc</keyword>